<dbReference type="SUPFAM" id="SSF52540">
    <property type="entry name" value="P-loop containing nucleoside triphosphate hydrolases"/>
    <property type="match status" value="1"/>
</dbReference>
<evidence type="ECO:0000313" key="2">
    <source>
        <dbReference type="EMBL" id="KAF5351057.1"/>
    </source>
</evidence>
<comment type="caution">
    <text evidence="2">The sequence shown here is derived from an EMBL/GenBank/DDBJ whole genome shotgun (WGS) entry which is preliminary data.</text>
</comment>
<evidence type="ECO:0000259" key="1">
    <source>
        <dbReference type="Pfam" id="PF01926"/>
    </source>
</evidence>
<name>A0A8H5FWA5_9AGAR</name>
<dbReference type="Proteomes" id="UP000559027">
    <property type="component" value="Unassembled WGS sequence"/>
</dbReference>
<dbReference type="AlphaFoldDB" id="A0A8H5FWA5"/>
<evidence type="ECO:0000313" key="3">
    <source>
        <dbReference type="Proteomes" id="UP000559027"/>
    </source>
</evidence>
<dbReference type="Pfam" id="PF01926">
    <property type="entry name" value="MMR_HSR1"/>
    <property type="match status" value="1"/>
</dbReference>
<dbReference type="InterPro" id="IPR027417">
    <property type="entry name" value="P-loop_NTPase"/>
</dbReference>
<protein>
    <recommendedName>
        <fullName evidence="1">G domain-containing protein</fullName>
    </recommendedName>
</protein>
<dbReference type="GO" id="GO:0005525">
    <property type="term" value="F:GTP binding"/>
    <property type="evidence" value="ECO:0007669"/>
    <property type="project" value="InterPro"/>
</dbReference>
<sequence>MTISEGLNFDDIDQVMPVSARDLDDSDMIVALMGATGTGKSTFVQTVAGDRFQTEEIGHQLRSATSDVQALRITFKCGDNRNLVLVDTPGFDDTHKTDFQILEAIVRWLNNARTKNSGRYGLLRKISGILFLHRITDIRVRGSVTKNLILFQKLCGEDFYSRVILTTTMWPDKDDPSYDCMDEIDCWAREEDLKKKFWKSMIDTGSKVQRFTGTSESAQEIINVIVSRNYKDQELPEMQIQKEIGRESKSLLDTRVGQYLSRLLKFGNHMPKHAPATKRMHGGNW</sequence>
<proteinExistence type="predicted"/>
<dbReference type="EMBL" id="JAACJO010000013">
    <property type="protein sequence ID" value="KAF5351057.1"/>
    <property type="molecule type" value="Genomic_DNA"/>
</dbReference>
<keyword evidence="3" id="KW-1185">Reference proteome</keyword>
<dbReference type="Gene3D" id="3.40.50.300">
    <property type="entry name" value="P-loop containing nucleotide triphosphate hydrolases"/>
    <property type="match status" value="1"/>
</dbReference>
<accession>A0A8H5FWA5</accession>
<dbReference type="OrthoDB" id="8954335at2759"/>
<organism evidence="2 3">
    <name type="scientific">Leucocoprinus leucothites</name>
    <dbReference type="NCBI Taxonomy" id="201217"/>
    <lineage>
        <taxon>Eukaryota</taxon>
        <taxon>Fungi</taxon>
        <taxon>Dikarya</taxon>
        <taxon>Basidiomycota</taxon>
        <taxon>Agaricomycotina</taxon>
        <taxon>Agaricomycetes</taxon>
        <taxon>Agaricomycetidae</taxon>
        <taxon>Agaricales</taxon>
        <taxon>Agaricineae</taxon>
        <taxon>Agaricaceae</taxon>
        <taxon>Leucocoprinus</taxon>
    </lineage>
</organism>
<gene>
    <name evidence="2" type="ORF">D9756_008393</name>
</gene>
<feature type="domain" description="G" evidence="1">
    <location>
        <begin position="30"/>
        <end position="104"/>
    </location>
</feature>
<dbReference type="InterPro" id="IPR006073">
    <property type="entry name" value="GTP-bd"/>
</dbReference>
<reference evidence="2 3" key="1">
    <citation type="journal article" date="2020" name="ISME J.">
        <title>Uncovering the hidden diversity of litter-decomposition mechanisms in mushroom-forming fungi.</title>
        <authorList>
            <person name="Floudas D."/>
            <person name="Bentzer J."/>
            <person name="Ahren D."/>
            <person name="Johansson T."/>
            <person name="Persson P."/>
            <person name="Tunlid A."/>
        </authorList>
    </citation>
    <scope>NUCLEOTIDE SEQUENCE [LARGE SCALE GENOMIC DNA]</scope>
    <source>
        <strain evidence="2 3">CBS 146.42</strain>
    </source>
</reference>